<keyword evidence="4 8" id="KW-0963">Cytoplasm</keyword>
<keyword evidence="5 8" id="KW-0210">Decarboxylase</keyword>
<dbReference type="CDD" id="cd00717">
    <property type="entry name" value="URO-D"/>
    <property type="match status" value="1"/>
</dbReference>
<reference evidence="10 11" key="1">
    <citation type="submission" date="2017-07" db="EMBL/GenBank/DDBJ databases">
        <title>Whole genome sequence of Azospirillum brasilense 2A1, a potential biofertilizer strain.</title>
        <authorList>
            <person name="Fontana C.A."/>
            <person name="Toffoli L.M."/>
            <person name="Salazar S.M."/>
            <person name="Puglisi E."/>
            <person name="Pedraza R."/>
            <person name="Bassi D."/>
            <person name="Cocconcelli P.S."/>
        </authorList>
    </citation>
    <scope>NUCLEOTIDE SEQUENCE [LARGE SCALE GENOMIC DNA]</scope>
    <source>
        <strain evidence="10 11">2A1</strain>
    </source>
</reference>
<comment type="similarity">
    <text evidence="2 8">Belongs to the uroporphyrinogen decarboxylase family.</text>
</comment>
<dbReference type="EMBL" id="NOWT01000001">
    <property type="protein sequence ID" value="OYD86432.1"/>
    <property type="molecule type" value="Genomic_DNA"/>
</dbReference>
<feature type="site" description="Transition state stabilizer" evidence="8">
    <location>
        <position position="76"/>
    </location>
</feature>
<evidence type="ECO:0000256" key="4">
    <source>
        <dbReference type="ARBA" id="ARBA00022490"/>
    </source>
</evidence>
<comment type="function">
    <text evidence="8">Catalyzes the decarboxylation of four acetate groups of uroporphyrinogen-III to yield coproporphyrinogen-III.</text>
</comment>
<evidence type="ECO:0000313" key="10">
    <source>
        <dbReference type="EMBL" id="OYD86432.1"/>
    </source>
</evidence>
<dbReference type="GO" id="GO:0019353">
    <property type="term" value="P:protoporphyrinogen IX biosynthetic process from glutamate"/>
    <property type="evidence" value="ECO:0007669"/>
    <property type="project" value="TreeGrafter"/>
</dbReference>
<dbReference type="HAMAP" id="MF_00218">
    <property type="entry name" value="URO_D"/>
    <property type="match status" value="1"/>
</dbReference>
<dbReference type="EC" id="4.1.1.37" evidence="3 8"/>
<comment type="subcellular location">
    <subcellularLocation>
        <location evidence="8">Cytoplasm</location>
    </subcellularLocation>
</comment>
<evidence type="ECO:0000256" key="8">
    <source>
        <dbReference type="HAMAP-Rule" id="MF_00218"/>
    </source>
</evidence>
<evidence type="ECO:0000256" key="7">
    <source>
        <dbReference type="ARBA" id="ARBA00023244"/>
    </source>
</evidence>
<dbReference type="SUPFAM" id="SSF51726">
    <property type="entry name" value="UROD/MetE-like"/>
    <property type="match status" value="1"/>
</dbReference>
<dbReference type="FunFam" id="3.20.20.210:FF:000007">
    <property type="entry name" value="Uroporphyrinogen decarboxylase"/>
    <property type="match status" value="1"/>
</dbReference>
<feature type="binding site" evidence="8">
    <location>
        <position position="152"/>
    </location>
    <ligand>
        <name>substrate</name>
    </ligand>
</feature>
<dbReference type="Proteomes" id="UP000215367">
    <property type="component" value="Unassembled WGS sequence"/>
</dbReference>
<dbReference type="InterPro" id="IPR000257">
    <property type="entry name" value="Uroporphyrinogen_deCOase"/>
</dbReference>
<accession>A0A235HL08</accession>
<comment type="caution">
    <text evidence="8">Lacks conserved residue(s) required for the propagation of feature annotation.</text>
</comment>
<dbReference type="UniPathway" id="UPA00251">
    <property type="reaction ID" value="UER00321"/>
</dbReference>
<comment type="subunit">
    <text evidence="8">Homodimer.</text>
</comment>
<keyword evidence="6 8" id="KW-0456">Lyase</keyword>
<keyword evidence="7 8" id="KW-0627">Porphyrin biosynthesis</keyword>
<dbReference type="PANTHER" id="PTHR21091:SF169">
    <property type="entry name" value="UROPORPHYRINOGEN DECARBOXYLASE"/>
    <property type="match status" value="1"/>
</dbReference>
<evidence type="ECO:0000256" key="3">
    <source>
        <dbReference type="ARBA" id="ARBA00012288"/>
    </source>
</evidence>
<feature type="binding site" evidence="8">
    <location>
        <position position="207"/>
    </location>
    <ligand>
        <name>substrate</name>
    </ligand>
</feature>
<dbReference type="GO" id="GO:0004853">
    <property type="term" value="F:uroporphyrinogen decarboxylase activity"/>
    <property type="evidence" value="ECO:0007669"/>
    <property type="project" value="UniProtKB-UniRule"/>
</dbReference>
<comment type="caution">
    <text evidence="10">The sequence shown here is derived from an EMBL/GenBank/DDBJ whole genome shotgun (WGS) entry which is preliminary data.</text>
</comment>
<evidence type="ECO:0000256" key="2">
    <source>
        <dbReference type="ARBA" id="ARBA00009935"/>
    </source>
</evidence>
<dbReference type="GO" id="GO:0005829">
    <property type="term" value="C:cytosol"/>
    <property type="evidence" value="ECO:0007669"/>
    <property type="project" value="TreeGrafter"/>
</dbReference>
<proteinExistence type="inferred from homology"/>
<dbReference type="NCBIfam" id="TIGR01464">
    <property type="entry name" value="hemE"/>
    <property type="match status" value="1"/>
</dbReference>
<dbReference type="PANTHER" id="PTHR21091">
    <property type="entry name" value="METHYLTETRAHYDROFOLATE:HOMOCYSTEINE METHYLTRANSFERASE RELATED"/>
    <property type="match status" value="1"/>
</dbReference>
<dbReference type="Pfam" id="PF01208">
    <property type="entry name" value="URO-D"/>
    <property type="match status" value="1"/>
</dbReference>
<organism evidence="10 11">
    <name type="scientific">Azospirillum brasilense</name>
    <dbReference type="NCBI Taxonomy" id="192"/>
    <lineage>
        <taxon>Bacteria</taxon>
        <taxon>Pseudomonadati</taxon>
        <taxon>Pseudomonadota</taxon>
        <taxon>Alphaproteobacteria</taxon>
        <taxon>Rhodospirillales</taxon>
        <taxon>Azospirillaceae</taxon>
        <taxon>Azospirillum</taxon>
    </lineage>
</organism>
<gene>
    <name evidence="8" type="primary">hemE</name>
    <name evidence="10" type="ORF">CHT98_00700</name>
</gene>
<feature type="binding site" evidence="8">
    <location>
        <position position="76"/>
    </location>
    <ligand>
        <name>substrate</name>
    </ligand>
</feature>
<evidence type="ECO:0000259" key="9">
    <source>
        <dbReference type="PROSITE" id="PS00907"/>
    </source>
</evidence>
<name>A0A235HL08_AZOBR</name>
<dbReference type="PROSITE" id="PS00907">
    <property type="entry name" value="UROD_2"/>
    <property type="match status" value="1"/>
</dbReference>
<feature type="binding site" evidence="8">
    <location>
        <position position="323"/>
    </location>
    <ligand>
        <name>substrate</name>
    </ligand>
</feature>
<dbReference type="InterPro" id="IPR038071">
    <property type="entry name" value="UROD/MetE-like_sf"/>
</dbReference>
<comment type="pathway">
    <text evidence="1 8">Porphyrin-containing compound metabolism; protoporphyrin-IX biosynthesis; coproporphyrinogen-III from 5-aminolevulinate: step 4/4.</text>
</comment>
<evidence type="ECO:0000256" key="1">
    <source>
        <dbReference type="ARBA" id="ARBA00004804"/>
    </source>
</evidence>
<evidence type="ECO:0000256" key="5">
    <source>
        <dbReference type="ARBA" id="ARBA00022793"/>
    </source>
</evidence>
<feature type="binding site" evidence="8">
    <location>
        <begin position="26"/>
        <end position="30"/>
    </location>
    <ligand>
        <name>substrate</name>
    </ligand>
</feature>
<dbReference type="InterPro" id="IPR006361">
    <property type="entry name" value="Uroporphyrinogen_deCO2ase_HemE"/>
</dbReference>
<protein>
    <recommendedName>
        <fullName evidence="3 8">Uroporphyrinogen decarboxylase</fullName>
        <shortName evidence="8">UPD</shortName>
        <shortName evidence="8">URO-D</shortName>
        <ecNumber evidence="3 8">4.1.1.37</ecNumber>
    </recommendedName>
</protein>
<comment type="catalytic activity">
    <reaction evidence="8">
        <text>uroporphyrinogen III + 4 H(+) = coproporphyrinogen III + 4 CO2</text>
        <dbReference type="Rhea" id="RHEA:19865"/>
        <dbReference type="ChEBI" id="CHEBI:15378"/>
        <dbReference type="ChEBI" id="CHEBI:16526"/>
        <dbReference type="ChEBI" id="CHEBI:57308"/>
        <dbReference type="ChEBI" id="CHEBI:57309"/>
        <dbReference type="EC" id="4.1.1.37"/>
    </reaction>
</comment>
<evidence type="ECO:0000313" key="11">
    <source>
        <dbReference type="Proteomes" id="UP000215367"/>
    </source>
</evidence>
<evidence type="ECO:0000256" key="6">
    <source>
        <dbReference type="ARBA" id="ARBA00023239"/>
    </source>
</evidence>
<dbReference type="Gene3D" id="3.20.20.210">
    <property type="match status" value="1"/>
</dbReference>
<sequence length="348" mass="38120">MSEIAKPMLAALAGEVRQRPPFWLMRQAGRYLPEYRELRAKAGSFLDMCYNPDHAVEVTLQPLRRYDMDAAILFSDILVVPHALGQPLAFQEGEGPKLDPVRSVDDLKRLSRDRFHERLEPVYETVRRLSSAIPAHTTLIGFAGAPWTIACYMVEGAGSKEYAHVKRWAYGDPAGFGALMDLLVEVTADYLCAQIEAGAEVVQLFDSWAGVLPAGEFRRWVIEPTRRIVDRVKARHPSIPVIGFPRGAGLSYEAYVTGSGVDAVGLDTTVPVAWAAGNLQSKLPVQGNLDPIMLAAGGEALRGAASEILETLAGKPFVFNLGHGVIQTTPPDHVAELARLIKDWPNRS</sequence>
<dbReference type="AlphaFoldDB" id="A0A235HL08"/>
<feature type="domain" description="Uroporphyrinogen decarboxylase (URO-D)" evidence="9">
    <location>
        <begin position="140"/>
        <end position="156"/>
    </location>
</feature>